<gene>
    <name evidence="1" type="ORF">OnM2_003025</name>
</gene>
<accession>A0A420I7R3</accession>
<dbReference type="AlphaFoldDB" id="A0A420I7R3"/>
<sequence length="117" mass="13711">MDKNEDLAILAEPKKPAYSEVKVSSEPNSFVAYLSLSPDEKEEFRQLRDDYITEKKHYREQELALGWLNIKKQESVDVDVAYLPYTYKCETVHDMPVELSDRFAPTDNIRRQEVLVL</sequence>
<organism evidence="1 2">
    <name type="scientific">Erysiphe neolycopersici</name>
    <dbReference type="NCBI Taxonomy" id="212602"/>
    <lineage>
        <taxon>Eukaryota</taxon>
        <taxon>Fungi</taxon>
        <taxon>Dikarya</taxon>
        <taxon>Ascomycota</taxon>
        <taxon>Pezizomycotina</taxon>
        <taxon>Leotiomycetes</taxon>
        <taxon>Erysiphales</taxon>
        <taxon>Erysiphaceae</taxon>
        <taxon>Erysiphe</taxon>
    </lineage>
</organism>
<comment type="caution">
    <text evidence="1">The sequence shown here is derived from an EMBL/GenBank/DDBJ whole genome shotgun (WGS) entry which is preliminary data.</text>
</comment>
<dbReference type="OrthoDB" id="3781185at2759"/>
<proteinExistence type="predicted"/>
<dbReference type="EMBL" id="MCFK01000397">
    <property type="protein sequence ID" value="RKF65719.1"/>
    <property type="molecule type" value="Genomic_DNA"/>
</dbReference>
<protein>
    <submittedName>
        <fullName evidence="1">Uncharacterized protein</fullName>
    </submittedName>
</protein>
<evidence type="ECO:0000313" key="1">
    <source>
        <dbReference type="EMBL" id="RKF65719.1"/>
    </source>
</evidence>
<name>A0A420I7R3_9PEZI</name>
<dbReference type="Proteomes" id="UP000286134">
    <property type="component" value="Unassembled WGS sequence"/>
</dbReference>
<keyword evidence="2" id="KW-1185">Reference proteome</keyword>
<reference evidence="1 2" key="1">
    <citation type="journal article" date="2018" name="BMC Genomics">
        <title>Comparative genome analyses reveal sequence features reflecting distinct modes of host-adaptation between dicot and monocot powdery mildew.</title>
        <authorList>
            <person name="Wu Y."/>
            <person name="Ma X."/>
            <person name="Pan Z."/>
            <person name="Kale S.D."/>
            <person name="Song Y."/>
            <person name="King H."/>
            <person name="Zhang Q."/>
            <person name="Presley C."/>
            <person name="Deng X."/>
            <person name="Wei C.I."/>
            <person name="Xiao S."/>
        </authorList>
    </citation>
    <scope>NUCLEOTIDE SEQUENCE [LARGE SCALE GENOMIC DNA]</scope>
    <source>
        <strain evidence="1">UMSG2</strain>
    </source>
</reference>
<evidence type="ECO:0000313" key="2">
    <source>
        <dbReference type="Proteomes" id="UP000286134"/>
    </source>
</evidence>